<dbReference type="PATRIC" id="fig|758847.3.peg.1976"/>
<evidence type="ECO:0000313" key="2">
    <source>
        <dbReference type="Proteomes" id="UP000035800"/>
    </source>
</evidence>
<reference evidence="1 2" key="2">
    <citation type="journal article" date="2014" name="Emerg. Microbes Infect.">
        <title>Potential impact on kidney infection: a whole-genome analysis of Leptospira santarosai serovar Shermani.</title>
        <authorList>
            <person name="Chou L.F."/>
            <person name="Chen T.W."/>
            <person name="Ko Y.C."/>
            <person name="Pan M.J."/>
            <person name="Tian Y.C."/>
            <person name="Chiu C.H."/>
            <person name="Tang P."/>
            <person name="Hung C.C."/>
            <person name="Yang C.W."/>
        </authorList>
    </citation>
    <scope>NUCLEOTIDE SEQUENCE</scope>
    <source>
        <strain evidence="1 2">LT 821</strain>
    </source>
</reference>
<sequence length="49" mass="5898">MTEIDILSKDKVLLSVCRSFSKKPKRSKRRNYFWISERFKMDGKELKAC</sequence>
<reference evidence="1 2" key="1">
    <citation type="journal article" date="2012" name="Gene">
        <title>Sequence of Leptospira santarosai serovar Shermani genome and prediction of virulence-associated genes.</title>
        <authorList>
            <person name="Chou L.F."/>
            <person name="Chen Y.T."/>
            <person name="Lu C.W."/>
            <person name="Ko Y.C."/>
            <person name="Tang C.Y."/>
            <person name="Pan M.J."/>
            <person name="Tian Y.C."/>
            <person name="Chiu C.H."/>
            <person name="Hung C.C."/>
            <person name="Yang C.W."/>
        </authorList>
    </citation>
    <scope>NUCLEOTIDE SEQUENCE [LARGE SCALE GENOMIC DNA]</scope>
    <source>
        <strain evidence="1">LT 821</strain>
    </source>
</reference>
<proteinExistence type="predicted"/>
<protein>
    <submittedName>
        <fullName evidence="1">Uncharacterized protein</fullName>
    </submittedName>
</protein>
<gene>
    <name evidence="1" type="ORF">LSS_09424</name>
</gene>
<name>K8YBZ4_9LEPT</name>
<dbReference type="Proteomes" id="UP000035800">
    <property type="component" value="Chromosome I"/>
</dbReference>
<dbReference type="KEGG" id="lst:LSS_09424"/>
<dbReference type="EMBL" id="CP006694">
    <property type="protein sequence ID" value="EKT87075.1"/>
    <property type="molecule type" value="Genomic_DNA"/>
</dbReference>
<dbReference type="STRING" id="758847.LSS_09424"/>
<evidence type="ECO:0000313" key="1">
    <source>
        <dbReference type="EMBL" id="EKT87075.1"/>
    </source>
</evidence>
<accession>K8YBZ4</accession>
<organism evidence="1 2">
    <name type="scientific">Leptospira santarosai serovar Shermani str. LT 821</name>
    <dbReference type="NCBI Taxonomy" id="758847"/>
    <lineage>
        <taxon>Bacteria</taxon>
        <taxon>Pseudomonadati</taxon>
        <taxon>Spirochaetota</taxon>
        <taxon>Spirochaetia</taxon>
        <taxon>Leptospirales</taxon>
        <taxon>Leptospiraceae</taxon>
        <taxon>Leptospira</taxon>
    </lineage>
</organism>
<dbReference type="AlphaFoldDB" id="K8YBZ4"/>